<sequence length="197" mass="22000">MNKEIARGQNRSNSKVLFTGIVTVLVLSLLIWEHYHGGIASHHILQQQNLPAISNWWSGLSLPVLTWFLVGISEKRIGKQSSQGQQTRNLQIQALRLFVTGLGLGVLIATSFTNGYSAFLDNIPYIILVLSLIIPIFYAEFILEFITGMTYTFGAILPTVFIFLLALIGILTYRFIRPAIVMLTVKLKSGLHKSPSR</sequence>
<feature type="transmembrane region" description="Helical" evidence="1">
    <location>
        <begin position="94"/>
        <end position="117"/>
    </location>
</feature>
<gene>
    <name evidence="2" type="ORF">H9Q13_03405</name>
</gene>
<feature type="transmembrane region" description="Helical" evidence="1">
    <location>
        <begin position="16"/>
        <end position="35"/>
    </location>
</feature>
<dbReference type="RefSeq" id="WP_191182327.1">
    <property type="nucleotide sequence ID" value="NZ_JACXAJ010000001.1"/>
</dbReference>
<keyword evidence="1" id="KW-0472">Membrane</keyword>
<feature type="transmembrane region" description="Helical" evidence="1">
    <location>
        <begin position="123"/>
        <end position="143"/>
    </location>
</feature>
<organism evidence="2 3">
    <name type="scientific">Pontibacter aquaedesilientis</name>
    <dbReference type="NCBI Taxonomy" id="2766980"/>
    <lineage>
        <taxon>Bacteria</taxon>
        <taxon>Pseudomonadati</taxon>
        <taxon>Bacteroidota</taxon>
        <taxon>Cytophagia</taxon>
        <taxon>Cytophagales</taxon>
        <taxon>Hymenobacteraceae</taxon>
        <taxon>Pontibacter</taxon>
    </lineage>
</organism>
<accession>A0ABR7XD34</accession>
<evidence type="ECO:0000313" key="3">
    <source>
        <dbReference type="Proteomes" id="UP000625551"/>
    </source>
</evidence>
<evidence type="ECO:0000313" key="2">
    <source>
        <dbReference type="EMBL" id="MBD1396201.1"/>
    </source>
</evidence>
<keyword evidence="3" id="KW-1185">Reference proteome</keyword>
<feature type="transmembrane region" description="Helical" evidence="1">
    <location>
        <begin position="55"/>
        <end position="73"/>
    </location>
</feature>
<feature type="transmembrane region" description="Helical" evidence="1">
    <location>
        <begin position="155"/>
        <end position="176"/>
    </location>
</feature>
<proteinExistence type="predicted"/>
<evidence type="ECO:0000256" key="1">
    <source>
        <dbReference type="SAM" id="Phobius"/>
    </source>
</evidence>
<dbReference type="EMBL" id="JACXAJ010000001">
    <property type="protein sequence ID" value="MBD1396201.1"/>
    <property type="molecule type" value="Genomic_DNA"/>
</dbReference>
<name>A0ABR7XD34_9BACT</name>
<dbReference type="Proteomes" id="UP000625551">
    <property type="component" value="Unassembled WGS sequence"/>
</dbReference>
<protein>
    <submittedName>
        <fullName evidence="2">Uncharacterized protein</fullName>
    </submittedName>
</protein>
<comment type="caution">
    <text evidence="2">The sequence shown here is derived from an EMBL/GenBank/DDBJ whole genome shotgun (WGS) entry which is preliminary data.</text>
</comment>
<keyword evidence="1" id="KW-0812">Transmembrane</keyword>
<keyword evidence="1" id="KW-1133">Transmembrane helix</keyword>
<reference evidence="2 3" key="1">
    <citation type="submission" date="2020-09" db="EMBL/GenBank/DDBJ databases">
        <title>Genome sequencing and assembly of Pontibacter sp.</title>
        <authorList>
            <person name="Chhetri G."/>
        </authorList>
    </citation>
    <scope>NUCLEOTIDE SEQUENCE [LARGE SCALE GENOMIC DNA]</scope>
    <source>
        <strain evidence="2 3">JH31</strain>
    </source>
</reference>